<dbReference type="InterPro" id="IPR008278">
    <property type="entry name" value="4-PPantetheinyl_Trfase_dom"/>
</dbReference>
<evidence type="ECO:0000259" key="3">
    <source>
        <dbReference type="Pfam" id="PF01648"/>
    </source>
</evidence>
<dbReference type="SUPFAM" id="SSF56214">
    <property type="entry name" value="4'-phosphopantetheinyl transferase"/>
    <property type="match status" value="2"/>
</dbReference>
<dbReference type="GO" id="GO:0019878">
    <property type="term" value="P:lysine biosynthetic process via aminoadipic acid"/>
    <property type="evidence" value="ECO:0007669"/>
    <property type="project" value="TreeGrafter"/>
</dbReference>
<organism evidence="4 5">
    <name type="scientific">Symmachiella macrocystis</name>
    <dbReference type="NCBI Taxonomy" id="2527985"/>
    <lineage>
        <taxon>Bacteria</taxon>
        <taxon>Pseudomonadati</taxon>
        <taxon>Planctomycetota</taxon>
        <taxon>Planctomycetia</taxon>
        <taxon>Planctomycetales</taxon>
        <taxon>Planctomycetaceae</taxon>
        <taxon>Symmachiella</taxon>
    </lineage>
</organism>
<dbReference type="PANTHER" id="PTHR12215">
    <property type="entry name" value="PHOSPHOPANTETHEINE TRANSFERASE"/>
    <property type="match status" value="1"/>
</dbReference>
<reference evidence="4 5" key="1">
    <citation type="submission" date="2019-02" db="EMBL/GenBank/DDBJ databases">
        <title>Deep-cultivation of Planctomycetes and their phenomic and genomic characterization uncovers novel biology.</title>
        <authorList>
            <person name="Wiegand S."/>
            <person name="Jogler M."/>
            <person name="Boedeker C."/>
            <person name="Pinto D."/>
            <person name="Vollmers J."/>
            <person name="Rivas-Marin E."/>
            <person name="Kohn T."/>
            <person name="Peeters S.H."/>
            <person name="Heuer A."/>
            <person name="Rast P."/>
            <person name="Oberbeckmann S."/>
            <person name="Bunk B."/>
            <person name="Jeske O."/>
            <person name="Meyerdierks A."/>
            <person name="Storesund J.E."/>
            <person name="Kallscheuer N."/>
            <person name="Luecker S."/>
            <person name="Lage O.M."/>
            <person name="Pohl T."/>
            <person name="Merkel B.J."/>
            <person name="Hornburger P."/>
            <person name="Mueller R.-W."/>
            <person name="Bruemmer F."/>
            <person name="Labrenz M."/>
            <person name="Spormann A.M."/>
            <person name="Op Den Camp H."/>
            <person name="Overmann J."/>
            <person name="Amann R."/>
            <person name="Jetten M.S.M."/>
            <person name="Mascher T."/>
            <person name="Medema M.H."/>
            <person name="Devos D.P."/>
            <person name="Kaster A.-K."/>
            <person name="Ovreas L."/>
            <person name="Rohde M."/>
            <person name="Galperin M.Y."/>
            <person name="Jogler C."/>
        </authorList>
    </citation>
    <scope>NUCLEOTIDE SEQUENCE [LARGE SCALE GENOMIC DNA]</scope>
    <source>
        <strain evidence="4 5">CA54</strain>
    </source>
</reference>
<accession>A0A5C6AVE9</accession>
<dbReference type="Pfam" id="PF01648">
    <property type="entry name" value="ACPS"/>
    <property type="match status" value="1"/>
</dbReference>
<dbReference type="Proteomes" id="UP000320735">
    <property type="component" value="Unassembled WGS sequence"/>
</dbReference>
<comment type="caution">
    <text evidence="4">The sequence shown here is derived from an EMBL/GenBank/DDBJ whole genome shotgun (WGS) entry which is preliminary data.</text>
</comment>
<dbReference type="Gene3D" id="3.90.470.20">
    <property type="entry name" value="4'-phosphopantetheinyl transferase domain"/>
    <property type="match status" value="2"/>
</dbReference>
<name>A0A5C6AVE9_9PLAN</name>
<dbReference type="InterPro" id="IPR037143">
    <property type="entry name" value="4-PPantetheinyl_Trfase_dom_sf"/>
</dbReference>
<dbReference type="PANTHER" id="PTHR12215:SF10">
    <property type="entry name" value="L-AMINOADIPATE-SEMIALDEHYDE DEHYDROGENASE-PHOSPHOPANTETHEINYL TRANSFERASE"/>
    <property type="match status" value="1"/>
</dbReference>
<dbReference type="RefSeq" id="WP_146374488.1">
    <property type="nucleotide sequence ID" value="NZ_SJPP01000006.1"/>
</dbReference>
<dbReference type="GO" id="GO:0000287">
    <property type="term" value="F:magnesium ion binding"/>
    <property type="evidence" value="ECO:0007669"/>
    <property type="project" value="InterPro"/>
</dbReference>
<evidence type="ECO:0000313" key="4">
    <source>
        <dbReference type="EMBL" id="TWU03026.1"/>
    </source>
</evidence>
<sequence>MSDSSERISELFTVGSRDVTPAPARHAARVLYAPISRDAEVSRHCASVLSDAELQRRDRLDAECDKARFEQRRAFRRFCGATALGLSQPLSEIVFEETENGRPYLSESPDLWFSFSSCQSGLLGAWSSTHAIGVDLEDQTRDLEARELARQYFSVAEAEAVEAVSGQQCLRTFYQFWSLKEAALKSIGEGLPYGLEAFEFELAPRLHVVHAPPDHGGPERFSAYAIVGTDSCAALVIRTPQNVQPK</sequence>
<dbReference type="InterPro" id="IPR050559">
    <property type="entry name" value="P-Pant_transferase_sf"/>
</dbReference>
<dbReference type="EMBL" id="SJPP01000006">
    <property type="protein sequence ID" value="TWU03026.1"/>
    <property type="molecule type" value="Genomic_DNA"/>
</dbReference>
<keyword evidence="5" id="KW-1185">Reference proteome</keyword>
<comment type="similarity">
    <text evidence="1">Belongs to the P-Pant transferase superfamily. Gsp/Sfp/HetI/AcpT family.</text>
</comment>
<feature type="domain" description="4'-phosphopantetheinyl transferase" evidence="3">
    <location>
        <begin position="131"/>
        <end position="204"/>
    </location>
</feature>
<proteinExistence type="inferred from homology"/>
<evidence type="ECO:0000313" key="5">
    <source>
        <dbReference type="Proteomes" id="UP000320735"/>
    </source>
</evidence>
<dbReference type="AlphaFoldDB" id="A0A5C6AVE9"/>
<evidence type="ECO:0000256" key="1">
    <source>
        <dbReference type="ARBA" id="ARBA00010990"/>
    </source>
</evidence>
<keyword evidence="2 4" id="KW-0808">Transferase</keyword>
<dbReference type="OrthoDB" id="9808281at2"/>
<dbReference type="GO" id="GO:0008897">
    <property type="term" value="F:holo-[acyl-carrier-protein] synthase activity"/>
    <property type="evidence" value="ECO:0007669"/>
    <property type="project" value="InterPro"/>
</dbReference>
<protein>
    <submittedName>
        <fullName evidence="4">4'-phosphopantetheinyl transferase psf-1</fullName>
        <ecNumber evidence="4">2.7.8.-</ecNumber>
    </submittedName>
</protein>
<gene>
    <name evidence="4" type="primary">psf-1</name>
    <name evidence="4" type="ORF">CA54_61100</name>
</gene>
<evidence type="ECO:0000256" key="2">
    <source>
        <dbReference type="ARBA" id="ARBA00022679"/>
    </source>
</evidence>
<dbReference type="GO" id="GO:0005829">
    <property type="term" value="C:cytosol"/>
    <property type="evidence" value="ECO:0007669"/>
    <property type="project" value="TreeGrafter"/>
</dbReference>
<dbReference type="EC" id="2.7.8.-" evidence="4"/>